<keyword evidence="2" id="KW-1185">Reference proteome</keyword>
<sequence length="163" mass="18209">MRVAEGGGDGGGSRFEASILRKPRLNDTRARRWTGGERLQDVLVGTWATPEEAREELVEEGWDFVESADGRVAWVVWRNGAAAGEFEDCKVEWKWGVDTSENDRGRAGNGVGFMDALEASCIVVLWARAEGRQSEDKVGAASIEIEYELPPPNWYELPFWPSY</sequence>
<evidence type="ECO:0000313" key="1">
    <source>
        <dbReference type="EMBL" id="OJD28630.1"/>
    </source>
</evidence>
<dbReference type="RefSeq" id="XP_020124890.1">
    <property type="nucleotide sequence ID" value="XM_020270991.1"/>
</dbReference>
<proteinExistence type="predicted"/>
<dbReference type="EMBL" id="MNUE01000132">
    <property type="protein sequence ID" value="OJD28630.1"/>
    <property type="molecule type" value="Genomic_DNA"/>
</dbReference>
<reference evidence="1 2" key="1">
    <citation type="submission" date="2016-10" db="EMBL/GenBank/DDBJ databases">
        <title>Proteomics and genomics reveal pathogen-plant mechanisms compatible with a hemibiotrophic lifestyle of Diplodia corticola.</title>
        <authorList>
            <person name="Fernandes I."/>
            <person name="De Jonge R."/>
            <person name="Van De Peer Y."/>
            <person name="Devreese B."/>
            <person name="Alves A."/>
            <person name="Esteves A.C."/>
        </authorList>
    </citation>
    <scope>NUCLEOTIDE SEQUENCE [LARGE SCALE GENOMIC DNA]</scope>
    <source>
        <strain evidence="1 2">CBS 112549</strain>
    </source>
</reference>
<dbReference type="GeneID" id="31011250"/>
<dbReference type="OrthoDB" id="66095at2759"/>
<evidence type="ECO:0000313" key="2">
    <source>
        <dbReference type="Proteomes" id="UP000183809"/>
    </source>
</evidence>
<accession>A0A1J9QIF3</accession>
<dbReference type="Proteomes" id="UP000183809">
    <property type="component" value="Unassembled WGS sequence"/>
</dbReference>
<comment type="caution">
    <text evidence="1">The sequence shown here is derived from an EMBL/GenBank/DDBJ whole genome shotgun (WGS) entry which is preliminary data.</text>
</comment>
<organism evidence="1 2">
    <name type="scientific">Diplodia corticola</name>
    <dbReference type="NCBI Taxonomy" id="236234"/>
    <lineage>
        <taxon>Eukaryota</taxon>
        <taxon>Fungi</taxon>
        <taxon>Dikarya</taxon>
        <taxon>Ascomycota</taxon>
        <taxon>Pezizomycotina</taxon>
        <taxon>Dothideomycetes</taxon>
        <taxon>Dothideomycetes incertae sedis</taxon>
        <taxon>Botryosphaeriales</taxon>
        <taxon>Botryosphaeriaceae</taxon>
        <taxon>Diplodia</taxon>
    </lineage>
</organism>
<gene>
    <name evidence="1" type="ORF">BKCO1_1320001</name>
</gene>
<protein>
    <submittedName>
        <fullName evidence="1">Uncharacterized protein</fullName>
    </submittedName>
</protein>
<dbReference type="AlphaFoldDB" id="A0A1J9QIF3"/>
<name>A0A1J9QIF3_9PEZI</name>
<dbReference type="STRING" id="236234.A0A1J9QIF3"/>